<evidence type="ECO:0000313" key="1">
    <source>
        <dbReference type="EMBL" id="OGJ01277.1"/>
    </source>
</evidence>
<protein>
    <submittedName>
        <fullName evidence="1">Uncharacterized protein</fullName>
    </submittedName>
</protein>
<evidence type="ECO:0000313" key="2">
    <source>
        <dbReference type="Proteomes" id="UP000178645"/>
    </source>
</evidence>
<dbReference type="AlphaFoldDB" id="A0A1F6Y4G9"/>
<reference evidence="1 2" key="1">
    <citation type="journal article" date="2016" name="Nat. Commun.">
        <title>Thousands of microbial genomes shed light on interconnected biogeochemical processes in an aquifer system.</title>
        <authorList>
            <person name="Anantharaman K."/>
            <person name="Brown C.T."/>
            <person name="Hug L.A."/>
            <person name="Sharon I."/>
            <person name="Castelle C.J."/>
            <person name="Probst A.J."/>
            <person name="Thomas B.C."/>
            <person name="Singh A."/>
            <person name="Wilkins M.J."/>
            <person name="Karaoz U."/>
            <person name="Brodie E.L."/>
            <person name="Williams K.H."/>
            <person name="Hubbard S.S."/>
            <person name="Banfield J.F."/>
        </authorList>
    </citation>
    <scope>NUCLEOTIDE SEQUENCE [LARGE SCALE GENOMIC DNA]</scope>
</reference>
<dbReference type="Proteomes" id="UP000178645">
    <property type="component" value="Unassembled WGS sequence"/>
</dbReference>
<accession>A0A1F6Y4G9</accession>
<dbReference type="EMBL" id="MFVU01000030">
    <property type="protein sequence ID" value="OGJ01277.1"/>
    <property type="molecule type" value="Genomic_DNA"/>
</dbReference>
<proteinExistence type="predicted"/>
<organism evidence="1 2">
    <name type="scientific">Candidatus Nomurabacteria bacterium RIFCSPLOWO2_12_FULL_44_11</name>
    <dbReference type="NCBI Taxonomy" id="1801796"/>
    <lineage>
        <taxon>Bacteria</taxon>
        <taxon>Candidatus Nomuraibacteriota</taxon>
    </lineage>
</organism>
<sequence length="101" mass="11063">MKPRHSAEQSTTVVNKAEALGKRGFAVLRDKIQVPPIVIDTTNMKPIGISNIVSAMAYATPVEQQPIETIEIKEPVSIIKNTMKVHLPEDPQDALLCEGCQ</sequence>
<gene>
    <name evidence="1" type="ORF">A3G53_03290</name>
</gene>
<name>A0A1F6Y4G9_9BACT</name>
<comment type="caution">
    <text evidence="1">The sequence shown here is derived from an EMBL/GenBank/DDBJ whole genome shotgun (WGS) entry which is preliminary data.</text>
</comment>